<name>A0A2P6NQV5_9EUKA</name>
<dbReference type="InParanoid" id="A0A2P6NQV5"/>
<comment type="subcellular location">
    <subcellularLocation>
        <location evidence="1">Cytoplasm</location>
    </subcellularLocation>
</comment>
<keyword evidence="11" id="KW-1185">Reference proteome</keyword>
<reference evidence="10 11" key="1">
    <citation type="journal article" date="2018" name="Genome Biol. Evol.">
        <title>Multiple Roots of Fruiting Body Formation in Amoebozoa.</title>
        <authorList>
            <person name="Hillmann F."/>
            <person name="Forbes G."/>
            <person name="Novohradska S."/>
            <person name="Ferling I."/>
            <person name="Riege K."/>
            <person name="Groth M."/>
            <person name="Westermann M."/>
            <person name="Marz M."/>
            <person name="Spaller T."/>
            <person name="Winckler T."/>
            <person name="Schaap P."/>
            <person name="Glockner G."/>
        </authorList>
    </citation>
    <scope>NUCLEOTIDE SEQUENCE [LARGE SCALE GENOMIC DNA]</scope>
    <source>
        <strain evidence="10 11">Jena</strain>
    </source>
</reference>
<evidence type="ECO:0000256" key="3">
    <source>
        <dbReference type="ARBA" id="ARBA00022723"/>
    </source>
</evidence>
<proteinExistence type="predicted"/>
<accession>A0A2P6NQV5</accession>
<keyword evidence="2" id="KW-0963">Cytoplasm</keyword>
<dbReference type="SUPFAM" id="SSF49599">
    <property type="entry name" value="TRAF domain-like"/>
    <property type="match status" value="1"/>
</dbReference>
<evidence type="ECO:0000256" key="4">
    <source>
        <dbReference type="PROSITE-ProRule" id="PRU00024"/>
    </source>
</evidence>
<dbReference type="Proteomes" id="UP000241769">
    <property type="component" value="Unassembled WGS sequence"/>
</dbReference>
<dbReference type="InterPro" id="IPR013083">
    <property type="entry name" value="Znf_RING/FYVE/PHD"/>
</dbReference>
<dbReference type="Gene3D" id="3.30.70.330">
    <property type="match status" value="1"/>
</dbReference>
<dbReference type="PROSITE" id="PS50089">
    <property type="entry name" value="ZF_RING_2"/>
    <property type="match status" value="1"/>
</dbReference>
<dbReference type="GO" id="GO:0005778">
    <property type="term" value="C:peroxisomal membrane"/>
    <property type="evidence" value="ECO:0007669"/>
    <property type="project" value="TreeGrafter"/>
</dbReference>
<evidence type="ECO:0000259" key="9">
    <source>
        <dbReference type="PROSITE" id="PS50144"/>
    </source>
</evidence>
<comment type="caution">
    <text evidence="10">The sequence shown here is derived from an EMBL/GenBank/DDBJ whole genome shotgun (WGS) entry which is preliminary data.</text>
</comment>
<dbReference type="PROSITE" id="PS50119">
    <property type="entry name" value="ZF_BBOX"/>
    <property type="match status" value="1"/>
</dbReference>
<evidence type="ECO:0000313" key="11">
    <source>
        <dbReference type="Proteomes" id="UP000241769"/>
    </source>
</evidence>
<feature type="compositionally biased region" description="Acidic residues" evidence="6">
    <location>
        <begin position="15"/>
        <end position="25"/>
    </location>
</feature>
<dbReference type="GO" id="GO:0006513">
    <property type="term" value="P:protein monoubiquitination"/>
    <property type="evidence" value="ECO:0007669"/>
    <property type="project" value="TreeGrafter"/>
</dbReference>
<dbReference type="CDD" id="cd16619">
    <property type="entry name" value="mRING-HC-C4C4_TRIM37_C-VIII"/>
    <property type="match status" value="1"/>
</dbReference>
<organism evidence="10 11">
    <name type="scientific">Planoprotostelium fungivorum</name>
    <dbReference type="NCBI Taxonomy" id="1890364"/>
    <lineage>
        <taxon>Eukaryota</taxon>
        <taxon>Amoebozoa</taxon>
        <taxon>Evosea</taxon>
        <taxon>Variosea</taxon>
        <taxon>Cavosteliida</taxon>
        <taxon>Cavosteliaceae</taxon>
        <taxon>Planoprotostelium</taxon>
    </lineage>
</organism>
<dbReference type="CDD" id="cd03773">
    <property type="entry name" value="MATH_TRIM37"/>
    <property type="match status" value="1"/>
</dbReference>
<dbReference type="InterPro" id="IPR037299">
    <property type="entry name" value="TRIM37_MATH"/>
</dbReference>
<keyword evidence="4" id="KW-0863">Zinc-finger</keyword>
<feature type="compositionally biased region" description="Acidic residues" evidence="6">
    <location>
        <begin position="901"/>
        <end position="910"/>
    </location>
</feature>
<keyword evidence="3" id="KW-0479">Metal-binding</keyword>
<dbReference type="InterPro" id="IPR001841">
    <property type="entry name" value="Znf_RING"/>
</dbReference>
<dbReference type="Gene3D" id="3.30.160.60">
    <property type="entry name" value="Classic Zinc Finger"/>
    <property type="match status" value="1"/>
</dbReference>
<dbReference type="InterPro" id="IPR012677">
    <property type="entry name" value="Nucleotide-bd_a/b_plait_sf"/>
</dbReference>
<evidence type="ECO:0000256" key="5">
    <source>
        <dbReference type="SAM" id="Coils"/>
    </source>
</evidence>
<dbReference type="PANTHER" id="PTHR36754:SF2">
    <property type="entry name" value="E3 UBIQUITIN-PROTEIN LIGASE TRIM37"/>
    <property type="match status" value="1"/>
</dbReference>
<dbReference type="SMART" id="SM00061">
    <property type="entry name" value="MATH"/>
    <property type="match status" value="1"/>
</dbReference>
<feature type="domain" description="MATH" evidence="9">
    <location>
        <begin position="371"/>
        <end position="495"/>
    </location>
</feature>
<sequence>MAASGSFYAVSPSESDSDGSELDYPFEENHSELMPIDIATLAEKDADANQAHDNQIISRPIGELTILFRAYEQMEERVQHLEKYQKKILKRNQEEKNPMETIEDILRCLICLDRVKNAQMCPSCSKICCDRCIRKWITQQKPQCPHCRNTLFEEQLIPCRFFENVSLQLDRLSKKSVKEKRYVSKEDECHLHGAPMSYYCQEDRAAICSDCAIFDKVHHGHTFKQLKEVYQSHVQRVKGEAKSAKKRLKELNAVLEAVCTNLNSIDRAKNERLSELNSFTAQMITKLESQLEGKTGSLKLHKEQLEADVDSIEEVLTLVKTRLNHPRKREFIERSEELINVIHETCSKLSAPKSAYAVPAQFDMDNIVPPYESKVFKLKNYTKLTDEVVYSDTLISNGMTWRLKIYPNGNGLARGSYVSVFMEQLKGLREPAKYDYKVEMINHRKPDQNVVREFSSEFQEGECWGYNRFYQIEQIRQEGFISDDSDQCVTLRFHVRPPNVFQLCRDQQRHILNMEAERVQSNQREEELKSQVEELNRMLAISNAPVSDVNTDNVPTDPNLTRRTSRASMIRMALSDPNISRNLQQFPTRSDANVYNFGSPTVAMLYGGNFIPVSNNPTFQNFGSFSDPSNLFSNLNINYHNLMGHSTVDAPSHFPNIAPVPTKLPGADIANNSTPYASPAEHPFVPQNTSPGLEILQSIGAVPDSPSLLAEPPIVDLERDSGPLKTTPALAGMSIEWLEEEEENTAEDQGEEKMNGEIEGQAEEWSDPNDHLRLYVHHVPNDVAEDDLFSFLNTSMSNLGINPQHTQAIVDKRSEGGRGVVLEFRRPEDATAAMAMDGLRLKSSTLEIRRPRGYREDHNQEESPEDDESNPDHSMNFLMEGTDNAAEGTDYERFSQVVDDDMDEDEESSSDEQNVPEDAWRYRSQGDFVNNYKTPPERSASRRNSQDPCREEDFQRDEGGDQDQTEESDLSDGDL</sequence>
<dbReference type="SMART" id="SM00336">
    <property type="entry name" value="BBOX"/>
    <property type="match status" value="1"/>
</dbReference>
<feature type="compositionally biased region" description="Basic and acidic residues" evidence="6">
    <location>
        <begin position="935"/>
        <end position="959"/>
    </location>
</feature>
<dbReference type="Pfam" id="PF00643">
    <property type="entry name" value="zf-B_box"/>
    <property type="match status" value="1"/>
</dbReference>
<evidence type="ECO:0000256" key="6">
    <source>
        <dbReference type="SAM" id="MobiDB-lite"/>
    </source>
</evidence>
<dbReference type="Pfam" id="PF22486">
    <property type="entry name" value="MATH_2"/>
    <property type="match status" value="1"/>
</dbReference>
<dbReference type="OrthoDB" id="192247at2759"/>
<feature type="region of interest" description="Disordered" evidence="6">
    <location>
        <begin position="1"/>
        <end position="25"/>
    </location>
</feature>
<dbReference type="PANTHER" id="PTHR36754">
    <property type="entry name" value="E3 UBIQUITIN-PROTEIN LIGASE TRIM37"/>
    <property type="match status" value="1"/>
</dbReference>
<gene>
    <name evidence="10" type="ORF">PROFUN_05484</name>
</gene>
<dbReference type="GO" id="GO:0016235">
    <property type="term" value="C:aggresome"/>
    <property type="evidence" value="ECO:0007669"/>
    <property type="project" value="TreeGrafter"/>
</dbReference>
<dbReference type="STRING" id="1890364.A0A2P6NQV5"/>
<feature type="coiled-coil region" evidence="5">
    <location>
        <begin position="234"/>
        <end position="261"/>
    </location>
</feature>
<dbReference type="SUPFAM" id="SSF54928">
    <property type="entry name" value="RNA-binding domain, RBD"/>
    <property type="match status" value="1"/>
</dbReference>
<dbReference type="GO" id="GO:0005164">
    <property type="term" value="F:tumor necrosis factor receptor binding"/>
    <property type="evidence" value="ECO:0007669"/>
    <property type="project" value="TreeGrafter"/>
</dbReference>
<dbReference type="GO" id="GO:0070842">
    <property type="term" value="P:aggresome assembly"/>
    <property type="evidence" value="ECO:0007669"/>
    <property type="project" value="TreeGrafter"/>
</dbReference>
<evidence type="ECO:0008006" key="12">
    <source>
        <dbReference type="Google" id="ProtNLM"/>
    </source>
</evidence>
<feature type="region of interest" description="Disordered" evidence="6">
    <location>
        <begin position="847"/>
        <end position="888"/>
    </location>
</feature>
<evidence type="ECO:0000313" key="10">
    <source>
        <dbReference type="EMBL" id="PRP86343.1"/>
    </source>
</evidence>
<evidence type="ECO:0000256" key="1">
    <source>
        <dbReference type="ARBA" id="ARBA00004496"/>
    </source>
</evidence>
<feature type="compositionally biased region" description="Basic and acidic residues" evidence="6">
    <location>
        <begin position="847"/>
        <end position="861"/>
    </location>
</feature>
<dbReference type="EMBL" id="MDYQ01000032">
    <property type="protein sequence ID" value="PRP86343.1"/>
    <property type="molecule type" value="Genomic_DNA"/>
</dbReference>
<dbReference type="InterPro" id="IPR035979">
    <property type="entry name" value="RBD_domain_sf"/>
</dbReference>
<dbReference type="GO" id="GO:0061630">
    <property type="term" value="F:ubiquitin protein ligase activity"/>
    <property type="evidence" value="ECO:0007669"/>
    <property type="project" value="TreeGrafter"/>
</dbReference>
<keyword evidence="5" id="KW-0175">Coiled coil</keyword>
<feature type="compositionally biased region" description="Acidic residues" evidence="6">
    <location>
        <begin position="960"/>
        <end position="975"/>
    </location>
</feature>
<dbReference type="GO" id="GO:0008270">
    <property type="term" value="F:zinc ion binding"/>
    <property type="evidence" value="ECO:0007669"/>
    <property type="project" value="UniProtKB-KW"/>
</dbReference>
<dbReference type="Gene3D" id="2.60.210.10">
    <property type="entry name" value="Apoptosis, Tumor Necrosis Factor Receptor Associated Protein 2, Chain A"/>
    <property type="match status" value="1"/>
</dbReference>
<keyword evidence="4" id="KW-0862">Zinc</keyword>
<dbReference type="GO" id="GO:0003676">
    <property type="term" value="F:nucleic acid binding"/>
    <property type="evidence" value="ECO:0007669"/>
    <property type="project" value="InterPro"/>
</dbReference>
<dbReference type="InterPro" id="IPR053003">
    <property type="entry name" value="TRIM_RBCC_E3_ubiq-ligases"/>
</dbReference>
<dbReference type="SUPFAM" id="SSF57845">
    <property type="entry name" value="B-box zinc-binding domain"/>
    <property type="match status" value="1"/>
</dbReference>
<dbReference type="InterPro" id="IPR002083">
    <property type="entry name" value="MATH/TRAF_dom"/>
</dbReference>
<evidence type="ECO:0000259" key="7">
    <source>
        <dbReference type="PROSITE" id="PS50089"/>
    </source>
</evidence>
<feature type="coiled-coil region" evidence="5">
    <location>
        <begin position="511"/>
        <end position="538"/>
    </location>
</feature>
<feature type="domain" description="B box-type" evidence="8">
    <location>
        <begin position="184"/>
        <end position="226"/>
    </location>
</feature>
<dbReference type="Gene3D" id="3.30.40.10">
    <property type="entry name" value="Zinc/RING finger domain, C3HC4 (zinc finger)"/>
    <property type="match status" value="1"/>
</dbReference>
<dbReference type="InterPro" id="IPR000315">
    <property type="entry name" value="Znf_B-box"/>
</dbReference>
<feature type="domain" description="RING-type" evidence="7">
    <location>
        <begin position="108"/>
        <end position="148"/>
    </location>
</feature>
<dbReference type="GO" id="GO:0051865">
    <property type="term" value="P:protein autoubiquitination"/>
    <property type="evidence" value="ECO:0007669"/>
    <property type="project" value="TreeGrafter"/>
</dbReference>
<dbReference type="PROSITE" id="PS50144">
    <property type="entry name" value="MATH"/>
    <property type="match status" value="1"/>
</dbReference>
<dbReference type="GO" id="GO:0031625">
    <property type="term" value="F:ubiquitin protein ligase binding"/>
    <property type="evidence" value="ECO:0007669"/>
    <property type="project" value="TreeGrafter"/>
</dbReference>
<dbReference type="SUPFAM" id="SSF57850">
    <property type="entry name" value="RING/U-box"/>
    <property type="match status" value="1"/>
</dbReference>
<evidence type="ECO:0000256" key="2">
    <source>
        <dbReference type="ARBA" id="ARBA00022490"/>
    </source>
</evidence>
<dbReference type="InterPro" id="IPR008974">
    <property type="entry name" value="TRAF-like"/>
</dbReference>
<evidence type="ECO:0000259" key="8">
    <source>
        <dbReference type="PROSITE" id="PS50119"/>
    </source>
</evidence>
<protein>
    <recommendedName>
        <fullName evidence="12">E3 ubiquitin-protein ligase TRIM37-like</fullName>
    </recommendedName>
</protein>
<dbReference type="AlphaFoldDB" id="A0A2P6NQV5"/>
<feature type="region of interest" description="Disordered" evidence="6">
    <location>
        <begin position="901"/>
        <end position="975"/>
    </location>
</feature>